<dbReference type="CDD" id="cd11063">
    <property type="entry name" value="CYP52"/>
    <property type="match status" value="1"/>
</dbReference>
<feature type="compositionally biased region" description="Polar residues" evidence="9">
    <location>
        <begin position="864"/>
        <end position="880"/>
    </location>
</feature>
<dbReference type="Pfam" id="PF00067">
    <property type="entry name" value="p450"/>
    <property type="match status" value="1"/>
</dbReference>
<accession>A0A3M7EQU0</accession>
<comment type="cofactor">
    <cofactor evidence="1 8">
        <name>heme</name>
        <dbReference type="ChEBI" id="CHEBI:30413"/>
    </cofactor>
</comment>
<evidence type="ECO:0000256" key="2">
    <source>
        <dbReference type="ARBA" id="ARBA00010617"/>
    </source>
</evidence>
<keyword evidence="3 8" id="KW-0349">Heme</keyword>
<evidence type="ECO:0000256" key="7">
    <source>
        <dbReference type="ARBA" id="ARBA00023033"/>
    </source>
</evidence>
<evidence type="ECO:0000313" key="12">
    <source>
        <dbReference type="Proteomes" id="UP000269276"/>
    </source>
</evidence>
<keyword evidence="5" id="KW-0560">Oxidoreductase</keyword>
<dbReference type="PROSITE" id="PS00086">
    <property type="entry name" value="CYTOCHROME_P450"/>
    <property type="match status" value="1"/>
</dbReference>
<gene>
    <name evidence="11" type="ORF">D0863_00386</name>
</gene>
<keyword evidence="7" id="KW-0503">Monooxygenase</keyword>
<dbReference type="InterPro" id="IPR047146">
    <property type="entry name" value="Cyt_P450_E_CYP52_fungi"/>
</dbReference>
<evidence type="ECO:0000256" key="4">
    <source>
        <dbReference type="ARBA" id="ARBA00022723"/>
    </source>
</evidence>
<feature type="compositionally biased region" description="Polar residues" evidence="9">
    <location>
        <begin position="1261"/>
        <end position="1271"/>
    </location>
</feature>
<feature type="compositionally biased region" description="Low complexity" evidence="9">
    <location>
        <begin position="917"/>
        <end position="930"/>
    </location>
</feature>
<dbReference type="PRINTS" id="PR01239">
    <property type="entry name" value="EP450IICYP52"/>
</dbReference>
<feature type="compositionally biased region" description="Polar residues" evidence="9">
    <location>
        <begin position="989"/>
        <end position="1002"/>
    </location>
</feature>
<protein>
    <recommendedName>
        <fullName evidence="13">Cytochrome P450</fullName>
    </recommendedName>
</protein>
<evidence type="ECO:0000313" key="11">
    <source>
        <dbReference type="EMBL" id="RMY78891.1"/>
    </source>
</evidence>
<feature type="compositionally biased region" description="Basic and acidic residues" evidence="9">
    <location>
        <begin position="887"/>
        <end position="901"/>
    </location>
</feature>
<keyword evidence="6 8" id="KW-0408">Iron</keyword>
<dbReference type="OrthoDB" id="1470350at2759"/>
<dbReference type="InterPro" id="IPR036396">
    <property type="entry name" value="Cyt_P450_sf"/>
</dbReference>
<feature type="region of interest" description="Disordered" evidence="9">
    <location>
        <begin position="1131"/>
        <end position="1387"/>
    </location>
</feature>
<keyword evidence="4 8" id="KW-0479">Metal-binding</keyword>
<dbReference type="PANTHER" id="PTHR24287:SF1">
    <property type="entry name" value="P450, PUTATIVE (EUROFUNG)-RELATED"/>
    <property type="match status" value="1"/>
</dbReference>
<evidence type="ECO:0000256" key="5">
    <source>
        <dbReference type="ARBA" id="ARBA00023002"/>
    </source>
</evidence>
<dbReference type="GO" id="GO:0005506">
    <property type="term" value="F:iron ion binding"/>
    <property type="evidence" value="ECO:0007669"/>
    <property type="project" value="InterPro"/>
</dbReference>
<name>A0A3M7EQU0_HORWE</name>
<dbReference type="PANTHER" id="PTHR24287">
    <property type="entry name" value="P450, PUTATIVE (EUROFUNG)-RELATED"/>
    <property type="match status" value="1"/>
</dbReference>
<evidence type="ECO:0000256" key="3">
    <source>
        <dbReference type="ARBA" id="ARBA00022617"/>
    </source>
</evidence>
<proteinExistence type="inferred from homology"/>
<keyword evidence="10" id="KW-0732">Signal</keyword>
<evidence type="ECO:0000256" key="1">
    <source>
        <dbReference type="ARBA" id="ARBA00001971"/>
    </source>
</evidence>
<dbReference type="InterPro" id="IPR001128">
    <property type="entry name" value="Cyt_P450"/>
</dbReference>
<feature type="binding site" description="axial binding residue" evidence="8">
    <location>
        <position position="470"/>
    </location>
    <ligand>
        <name>heme</name>
        <dbReference type="ChEBI" id="CHEBI:30413"/>
    </ligand>
    <ligandPart>
        <name>Fe</name>
        <dbReference type="ChEBI" id="CHEBI:18248"/>
    </ligandPart>
</feature>
<feature type="chain" id="PRO_5018116164" description="Cytochrome P450" evidence="10">
    <location>
        <begin position="23"/>
        <end position="1387"/>
    </location>
</feature>
<feature type="region of interest" description="Disordered" evidence="9">
    <location>
        <begin position="982"/>
        <end position="1038"/>
    </location>
</feature>
<feature type="compositionally biased region" description="Polar residues" evidence="9">
    <location>
        <begin position="753"/>
        <end position="773"/>
    </location>
</feature>
<feature type="compositionally biased region" description="Basic and acidic residues" evidence="9">
    <location>
        <begin position="1329"/>
        <end position="1347"/>
    </location>
</feature>
<feature type="compositionally biased region" description="Polar residues" evidence="9">
    <location>
        <begin position="1280"/>
        <end position="1289"/>
    </location>
</feature>
<dbReference type="Gene3D" id="1.10.630.10">
    <property type="entry name" value="Cytochrome P450"/>
    <property type="match status" value="1"/>
</dbReference>
<dbReference type="GO" id="GO:0020037">
    <property type="term" value="F:heme binding"/>
    <property type="evidence" value="ECO:0007669"/>
    <property type="project" value="InterPro"/>
</dbReference>
<reference evidence="11 12" key="1">
    <citation type="journal article" date="2018" name="BMC Genomics">
        <title>Genomic evidence for intraspecific hybridization in a clonal and extremely halotolerant yeast.</title>
        <authorList>
            <person name="Gostincar C."/>
            <person name="Stajich J.E."/>
            <person name="Zupancic J."/>
            <person name="Zalar P."/>
            <person name="Gunde-Cimerman N."/>
        </authorList>
    </citation>
    <scope>NUCLEOTIDE SEQUENCE [LARGE SCALE GENOMIC DNA]</scope>
    <source>
        <strain evidence="11 12">EXF-2682</strain>
    </source>
</reference>
<feature type="compositionally biased region" description="Acidic residues" evidence="9">
    <location>
        <begin position="1173"/>
        <end position="1182"/>
    </location>
</feature>
<dbReference type="PRINTS" id="PR00464">
    <property type="entry name" value="EP450II"/>
</dbReference>
<dbReference type="SUPFAM" id="SSF48264">
    <property type="entry name" value="Cytochrome P450"/>
    <property type="match status" value="1"/>
</dbReference>
<feature type="signal peptide" evidence="10">
    <location>
        <begin position="1"/>
        <end position="22"/>
    </location>
</feature>
<comment type="caution">
    <text evidence="11">The sequence shown here is derived from an EMBL/GenBank/DDBJ whole genome shotgun (WGS) entry which is preliminary data.</text>
</comment>
<feature type="compositionally biased region" description="Basic and acidic residues" evidence="9">
    <location>
        <begin position="794"/>
        <end position="809"/>
    </location>
</feature>
<dbReference type="Proteomes" id="UP000269276">
    <property type="component" value="Unassembled WGS sequence"/>
</dbReference>
<dbReference type="EMBL" id="QWIP01000006">
    <property type="protein sequence ID" value="RMY78891.1"/>
    <property type="molecule type" value="Genomic_DNA"/>
</dbReference>
<feature type="region of interest" description="Disordered" evidence="9">
    <location>
        <begin position="737"/>
        <end position="811"/>
    </location>
</feature>
<evidence type="ECO:0008006" key="13">
    <source>
        <dbReference type="Google" id="ProtNLM"/>
    </source>
</evidence>
<evidence type="ECO:0000256" key="10">
    <source>
        <dbReference type="SAM" id="SignalP"/>
    </source>
</evidence>
<sequence length="1387" mass="151023">MVYLQVVLGLTLCVILKNAVESWMTKRRLQDLMDRKHCQEPLNVGGKNSWQRFQRLRRIINIKKTGEDIIDDILAEDLRDASTVKSTTLDGSRLILTTEASNLQAMLATQFKESETGRIRFLQMSPLLGKSIFTSDGSFWEHSRALFRPQFSRENINDLEATEEAVAELILAIGDVGAGEWSREVDLQPLFFNFTLDTASESLFGESIKSQQQAIRSARGGNLESVDLHSTAGQGSSKQFRDDLELIGDYILYRIRLSKLVRLGDGLEFRRALGRVKRFTEYFVQRALEGSKHDEDQSKKINLLSRLATQTQDHEVLRNQTLAILFAGRDTTASLLGWCFVRLALHKDIYGNLRDVILKDFAQSESMTFAQLKSCRYLQHFLNEVLRLHPTVPLNQRTAACDTTLPVGGGPDGKSPVAVLKGDPVGFSVYLMHRRKDLWGSDALEFKPERWEKKHPNWQFLPFSGGPRICIGQQFALTEVGFVIVRLLRRFEALEPVDRAETLNMRKGLGLTMWPADGLKHSFIRIDTATLQKDTAVHPRSPTLPFIYISIFTGLQQAAVNIRPSGFGVEGGGLRYARVFQSERSHSRCYAYRVSGCIIENNVVKDLDSIVHKNCALPESMHDLSSTDKPQPTLDSNATIPAQHHTTRHDTDAAAFCLRAASSRFTEQPLMSLPRTANEACKLSADLFDITVGLAAATDSGACVLSAYAGGSRALMTSANSITNDVSITTPVRAPKLAVRSKAPAQEDDQDQVDVTSSRPATAGSVQATASSHSSERTVSPLPSRRASDQSQDSLERLKQQRRENEKDLAVSNSQLDLAKGKKKRSNVFGFLALKEPSQSAFDELAEAQRKAASQKGDRPASAGVSSQKLPTFVPRTNSKWDGLPDSTRKGLESRGKDNRSRRGSTISGVTHRTGHSSSSSLSNSSSELSPARRFGSLSSRPVSQAGLIPLSRKSSIASRPSGERRASERAAALGTLHPALQGKEPATANGSHSHQGGSSLRPSEVSPVDRTGNDRTLWNSQTFLHPPSPSDGPAELPASRFSMAHELPAAEVERFELEGSPLATPELEAPGMQPMAELAAYPVSSPEGSPHTPGAGVIAELPAEKLIDYRYIQIGDQTVAVDENSTFWNSDTSNDESIPHAARSGAGGRTPMNFSRPRRKRSTSSLGHLEPTIEEADEDDTFQSTLRNDKGQTELFAMEDAPPNSAAQHTRHPSSMASSHLPTVPERMSSTASRATDTTTTTASRPSHTFSEAGTEDTTRPSTANSTTVPDDTEPLEASRSNSDTASVAPSVMSAQWKLSPKERLGLGGKVRRSQTTELAPWEVEEVGPSRKETSAAGKRRSDVSSKRLSSSSQAAGGGGGGGGGGSGQDGSKLKRLSMKLGGKKG</sequence>
<feature type="compositionally biased region" description="Gly residues" evidence="9">
    <location>
        <begin position="1357"/>
        <end position="1370"/>
    </location>
</feature>
<evidence type="ECO:0000256" key="8">
    <source>
        <dbReference type="PIRSR" id="PIRSR602402-1"/>
    </source>
</evidence>
<dbReference type="PRINTS" id="PR00385">
    <property type="entry name" value="P450"/>
</dbReference>
<feature type="compositionally biased region" description="Polar residues" evidence="9">
    <location>
        <begin position="1015"/>
        <end position="1024"/>
    </location>
</feature>
<feature type="compositionally biased region" description="Polar residues" evidence="9">
    <location>
        <begin position="1206"/>
        <end position="1222"/>
    </location>
</feature>
<dbReference type="InterPro" id="IPR017972">
    <property type="entry name" value="Cyt_P450_CS"/>
</dbReference>
<dbReference type="InterPro" id="IPR002402">
    <property type="entry name" value="Cyt_P450_E_grp-II"/>
</dbReference>
<organism evidence="11 12">
    <name type="scientific">Hortaea werneckii</name>
    <name type="common">Black yeast</name>
    <name type="synonym">Cladosporium werneckii</name>
    <dbReference type="NCBI Taxonomy" id="91943"/>
    <lineage>
        <taxon>Eukaryota</taxon>
        <taxon>Fungi</taxon>
        <taxon>Dikarya</taxon>
        <taxon>Ascomycota</taxon>
        <taxon>Pezizomycotina</taxon>
        <taxon>Dothideomycetes</taxon>
        <taxon>Dothideomycetidae</taxon>
        <taxon>Mycosphaerellales</taxon>
        <taxon>Teratosphaeriaceae</taxon>
        <taxon>Hortaea</taxon>
    </lineage>
</organism>
<comment type="similarity">
    <text evidence="2">Belongs to the cytochrome P450 family.</text>
</comment>
<feature type="region of interest" description="Disordered" evidence="9">
    <location>
        <begin position="845"/>
        <end position="970"/>
    </location>
</feature>
<evidence type="ECO:0000256" key="9">
    <source>
        <dbReference type="SAM" id="MobiDB-lite"/>
    </source>
</evidence>
<dbReference type="GO" id="GO:0016712">
    <property type="term" value="F:oxidoreductase activity, acting on paired donors, with incorporation or reduction of molecular oxygen, reduced flavin or flavoprotein as one donor, and incorporation of one atom of oxygen"/>
    <property type="evidence" value="ECO:0007669"/>
    <property type="project" value="InterPro"/>
</dbReference>
<dbReference type="InterPro" id="IPR002974">
    <property type="entry name" value="Cyt_P450_E_CYP52_ascomycetes"/>
</dbReference>
<feature type="compositionally biased region" description="Basic residues" evidence="9">
    <location>
        <begin position="1375"/>
        <end position="1387"/>
    </location>
</feature>
<evidence type="ECO:0000256" key="6">
    <source>
        <dbReference type="ARBA" id="ARBA00023004"/>
    </source>
</evidence>
<feature type="compositionally biased region" description="Low complexity" evidence="9">
    <location>
        <begin position="1228"/>
        <end position="1250"/>
    </location>
</feature>